<dbReference type="InterPro" id="IPR037132">
    <property type="entry name" value="N_Gln_amidohydro_ab_roll_sf"/>
</dbReference>
<dbReference type="OrthoDB" id="191192at2759"/>
<keyword evidence="5 8" id="KW-0378">Hydrolase</keyword>
<gene>
    <name evidence="10" type="ORF">NE237_009830</name>
</gene>
<evidence type="ECO:0000256" key="5">
    <source>
        <dbReference type="ARBA" id="ARBA00022801"/>
    </source>
</evidence>
<organism evidence="10 11">
    <name type="scientific">Protea cynaroides</name>
    <dbReference type="NCBI Taxonomy" id="273540"/>
    <lineage>
        <taxon>Eukaryota</taxon>
        <taxon>Viridiplantae</taxon>
        <taxon>Streptophyta</taxon>
        <taxon>Embryophyta</taxon>
        <taxon>Tracheophyta</taxon>
        <taxon>Spermatophyta</taxon>
        <taxon>Magnoliopsida</taxon>
        <taxon>Proteales</taxon>
        <taxon>Proteaceae</taxon>
        <taxon>Protea</taxon>
    </lineage>
</organism>
<proteinExistence type="inferred from homology"/>
<comment type="function">
    <text evidence="8">Mediates the side-chain deamidation of N-terminal glutamine residues to glutamate, an important step in N-end rule pathway of protein degradation. Conversion of the resulting N-terminal glutamine to glutamate renders the protein susceptible to arginylation, polyubiquitination and degradation as specified by the N-end rule. Does not act on substrates with internal or C-terminal glutamine and does not act on non-glutamine residues in any position.</text>
</comment>
<dbReference type="Proteomes" id="UP001141806">
    <property type="component" value="Unassembled WGS sequence"/>
</dbReference>
<evidence type="ECO:0000256" key="7">
    <source>
        <dbReference type="ARBA" id="ARBA00048768"/>
    </source>
</evidence>
<sequence>MTSNVEVPSAVDSSSKTSVDISMFDYTPSYCEENVYLLCKKLCLIGVADADGSDLFVVFISNEKKQVPMWHQKASSRADGVILWDYHVVCIQRKKEGKSLFQVWDLDSTLPFPAPLALYASEAVRPSFQLYPEYQRLFRVVHAPLFLRFFASDRRHMKDSVGNWISQPPTYENIVAEDGIVHNLDEYIHVSAADMVSDITHDSISGVLSQKFGLVVNETQLEDFFSRLVDT</sequence>
<evidence type="ECO:0000256" key="2">
    <source>
        <dbReference type="ARBA" id="ARBA00011245"/>
    </source>
</evidence>
<dbReference type="GO" id="GO:0070773">
    <property type="term" value="F:protein-N-terminal glutamine amidohydrolase activity"/>
    <property type="evidence" value="ECO:0007669"/>
    <property type="project" value="UniProtKB-UniRule"/>
</dbReference>
<name>A0A9Q0R139_9MAGN</name>
<dbReference type="InterPro" id="IPR023128">
    <property type="entry name" value="Prot_N_Gln_amidohydro_ab_roll"/>
</dbReference>
<evidence type="ECO:0000256" key="1">
    <source>
        <dbReference type="ARBA" id="ARBA00008985"/>
    </source>
</evidence>
<dbReference type="EC" id="3.5.1.122" evidence="3 8"/>
<dbReference type="PANTHER" id="PTHR13035:SF0">
    <property type="entry name" value="PROTEIN N-TERMINAL GLUTAMINE AMIDOHYDROLASE"/>
    <property type="match status" value="1"/>
</dbReference>
<dbReference type="Pfam" id="PF09764">
    <property type="entry name" value="Nt_Gln_amidase"/>
    <property type="match status" value="1"/>
</dbReference>
<evidence type="ECO:0000256" key="6">
    <source>
        <dbReference type="ARBA" id="ARBA00029677"/>
    </source>
</evidence>
<dbReference type="GO" id="GO:0005829">
    <property type="term" value="C:cytosol"/>
    <property type="evidence" value="ECO:0007669"/>
    <property type="project" value="TreeGrafter"/>
</dbReference>
<dbReference type="PANTHER" id="PTHR13035">
    <property type="entry name" value="PROTEIN N-TERMINAL GLUTAMINE AMIDOHYDROLASE"/>
    <property type="match status" value="1"/>
</dbReference>
<protein>
    <recommendedName>
        <fullName evidence="4 8">Protein N-terminal glutamine amidohydrolase</fullName>
        <ecNumber evidence="3 8">3.5.1.122</ecNumber>
    </recommendedName>
    <alternativeName>
        <fullName evidence="6 8">Protein NH2-terminal glutamine deamidase</fullName>
    </alternativeName>
</protein>
<keyword evidence="11" id="KW-1185">Reference proteome</keyword>
<evidence type="ECO:0000313" key="11">
    <source>
        <dbReference type="Proteomes" id="UP001141806"/>
    </source>
</evidence>
<accession>A0A9Q0R139</accession>
<feature type="domain" description="Protein N-terminal glutamine amidohydrolase alpha beta roll" evidence="9">
    <location>
        <begin position="26"/>
        <end position="225"/>
    </location>
</feature>
<evidence type="ECO:0000256" key="3">
    <source>
        <dbReference type="ARBA" id="ARBA00012718"/>
    </source>
</evidence>
<evidence type="ECO:0000256" key="4">
    <source>
        <dbReference type="ARBA" id="ARBA00021247"/>
    </source>
</evidence>
<dbReference type="GO" id="GO:0005634">
    <property type="term" value="C:nucleus"/>
    <property type="evidence" value="ECO:0007669"/>
    <property type="project" value="TreeGrafter"/>
</dbReference>
<dbReference type="Gene3D" id="3.10.620.10">
    <property type="entry name" value="Protein N-terminal glutamine amidohydrolase, alpha beta roll"/>
    <property type="match status" value="1"/>
</dbReference>
<dbReference type="GO" id="GO:0008418">
    <property type="term" value="F:protein-N-terminal asparagine amidohydrolase activity"/>
    <property type="evidence" value="ECO:0007669"/>
    <property type="project" value="UniProtKB-UniRule"/>
</dbReference>
<dbReference type="FunFam" id="3.10.620.10:FF:000001">
    <property type="entry name" value="Blast:Protein N-terminal glutamine amidohydrolase"/>
    <property type="match status" value="1"/>
</dbReference>
<evidence type="ECO:0000256" key="8">
    <source>
        <dbReference type="RuleBase" id="RU367082"/>
    </source>
</evidence>
<comment type="subunit">
    <text evidence="2 8">Monomer.</text>
</comment>
<dbReference type="AlphaFoldDB" id="A0A9Q0R139"/>
<comment type="caution">
    <text evidence="10">The sequence shown here is derived from an EMBL/GenBank/DDBJ whole genome shotgun (WGS) entry which is preliminary data.</text>
</comment>
<evidence type="ECO:0000259" key="9">
    <source>
        <dbReference type="Pfam" id="PF09764"/>
    </source>
</evidence>
<reference evidence="10" key="1">
    <citation type="journal article" date="2023" name="Plant J.">
        <title>The genome of the king protea, Protea cynaroides.</title>
        <authorList>
            <person name="Chang J."/>
            <person name="Duong T.A."/>
            <person name="Schoeman C."/>
            <person name="Ma X."/>
            <person name="Roodt D."/>
            <person name="Barker N."/>
            <person name="Li Z."/>
            <person name="Van de Peer Y."/>
            <person name="Mizrachi E."/>
        </authorList>
    </citation>
    <scope>NUCLEOTIDE SEQUENCE</scope>
    <source>
        <tissue evidence="10">Young leaves</tissue>
    </source>
</reference>
<dbReference type="EMBL" id="JAMYWD010000002">
    <property type="protein sequence ID" value="KAJ4979050.1"/>
    <property type="molecule type" value="Genomic_DNA"/>
</dbReference>
<evidence type="ECO:0000313" key="10">
    <source>
        <dbReference type="EMBL" id="KAJ4979050.1"/>
    </source>
</evidence>
<comment type="catalytic activity">
    <reaction evidence="7 8">
        <text>N-terminal L-glutaminyl-[protein] + H2O = N-terminal L-glutamyl-[protein] + NH4(+)</text>
        <dbReference type="Rhea" id="RHEA:50680"/>
        <dbReference type="Rhea" id="RHEA-COMP:12668"/>
        <dbReference type="Rhea" id="RHEA-COMP:12777"/>
        <dbReference type="ChEBI" id="CHEBI:15377"/>
        <dbReference type="ChEBI" id="CHEBI:28938"/>
        <dbReference type="ChEBI" id="CHEBI:64721"/>
        <dbReference type="ChEBI" id="CHEBI:64722"/>
        <dbReference type="EC" id="3.5.1.122"/>
    </reaction>
</comment>
<comment type="similarity">
    <text evidence="1 8">Belongs to the NTAQ1 family.</text>
</comment>
<dbReference type="InterPro" id="IPR039733">
    <property type="entry name" value="NTAQ1"/>
</dbReference>